<keyword evidence="2" id="KW-0812">Transmembrane</keyword>
<name>A0A8S3Z2I7_9EUPU</name>
<reference evidence="4" key="1">
    <citation type="submission" date="2021-04" db="EMBL/GenBank/DDBJ databases">
        <authorList>
            <consortium name="Molecular Ecology Group"/>
        </authorList>
    </citation>
    <scope>NUCLEOTIDE SEQUENCE</scope>
</reference>
<keyword evidence="2" id="KW-1133">Transmembrane helix</keyword>
<dbReference type="OrthoDB" id="10268090at2759"/>
<proteinExistence type="inferred from homology"/>
<dbReference type="GO" id="GO:0005811">
    <property type="term" value="C:lipid droplet"/>
    <property type="evidence" value="ECO:0007669"/>
    <property type="project" value="TreeGrafter"/>
</dbReference>
<feature type="domain" description="Saccharopine dehydrogenase NADP binding" evidence="3">
    <location>
        <begin position="11"/>
        <end position="143"/>
    </location>
</feature>
<keyword evidence="2" id="KW-0472">Membrane</keyword>
<sequence>MADRDRKFDLIVFGATGFTGQYTVDEVARVADEEHLTWAVAGRNMQKLQQVLSEASVRTGKDLDETPIIIADTTSPTSLEEMAKQGRVILNVVGPYNLYGEPVVRACIEAGTHHLDISGESQYLEKMQLLYNAKAKENNVFIIGSVGFDSIPAEMGLRYTIQQFKDGQLTNLESFVSAHSTTGDFTASSGTFESAVYGYARKSELKSLRQSLFSEPMPDFEYTLPKRGNLFYNKELNKWCLPFVGSDKPVVYRTIRDHLASGKLKKPIEFNNYFCVGSLRTAMLTVSLFLVFGLFTSFSLGRSLLLRYPHIFSFGLFKKEGPTKKQIDAQTFSMTFIGYGYDTVDTSRTNKTPNKKITARILGPDPGYITTPICMTQSAVILLREQDKINRKGGVLTPGAAFWDTNLIQRLEKHQIKFITVSNDSSDEHKD</sequence>
<dbReference type="GO" id="GO:0005739">
    <property type="term" value="C:mitochondrion"/>
    <property type="evidence" value="ECO:0007669"/>
    <property type="project" value="TreeGrafter"/>
</dbReference>
<evidence type="ECO:0000256" key="2">
    <source>
        <dbReference type="SAM" id="Phobius"/>
    </source>
</evidence>
<dbReference type="SUPFAM" id="SSF51735">
    <property type="entry name" value="NAD(P)-binding Rossmann-fold domains"/>
    <property type="match status" value="1"/>
</dbReference>
<protein>
    <recommendedName>
        <fullName evidence="3">Saccharopine dehydrogenase NADP binding domain-containing protein</fullName>
    </recommendedName>
</protein>
<comment type="caution">
    <text evidence="4">The sequence shown here is derived from an EMBL/GenBank/DDBJ whole genome shotgun (WGS) entry which is preliminary data.</text>
</comment>
<dbReference type="PANTHER" id="PTHR12286:SF5">
    <property type="entry name" value="SACCHAROPINE DEHYDROGENASE-LIKE OXIDOREDUCTASE"/>
    <property type="match status" value="1"/>
</dbReference>
<dbReference type="GO" id="GO:0009247">
    <property type="term" value="P:glycolipid biosynthetic process"/>
    <property type="evidence" value="ECO:0007669"/>
    <property type="project" value="TreeGrafter"/>
</dbReference>
<accession>A0A8S3Z2I7</accession>
<keyword evidence="5" id="KW-1185">Reference proteome</keyword>
<dbReference type="InterPro" id="IPR036291">
    <property type="entry name" value="NAD(P)-bd_dom_sf"/>
</dbReference>
<evidence type="ECO:0000313" key="4">
    <source>
        <dbReference type="EMBL" id="CAG5123703.1"/>
    </source>
</evidence>
<dbReference type="InterPro" id="IPR005097">
    <property type="entry name" value="Sacchrp_dh_NADP-bd"/>
</dbReference>
<dbReference type="AlphaFoldDB" id="A0A8S3Z2I7"/>
<dbReference type="InterPro" id="IPR051276">
    <property type="entry name" value="Saccharopine_DH-like_oxidrdct"/>
</dbReference>
<dbReference type="Gene3D" id="3.40.50.720">
    <property type="entry name" value="NAD(P)-binding Rossmann-like Domain"/>
    <property type="match status" value="1"/>
</dbReference>
<dbReference type="Pfam" id="PF03435">
    <property type="entry name" value="Sacchrp_dh_NADP"/>
    <property type="match status" value="1"/>
</dbReference>
<evidence type="ECO:0000256" key="1">
    <source>
        <dbReference type="ARBA" id="ARBA00038048"/>
    </source>
</evidence>
<evidence type="ECO:0000259" key="3">
    <source>
        <dbReference type="Pfam" id="PF03435"/>
    </source>
</evidence>
<evidence type="ECO:0000313" key="5">
    <source>
        <dbReference type="Proteomes" id="UP000678393"/>
    </source>
</evidence>
<feature type="transmembrane region" description="Helical" evidence="2">
    <location>
        <begin position="282"/>
        <end position="301"/>
    </location>
</feature>
<organism evidence="4 5">
    <name type="scientific">Candidula unifasciata</name>
    <dbReference type="NCBI Taxonomy" id="100452"/>
    <lineage>
        <taxon>Eukaryota</taxon>
        <taxon>Metazoa</taxon>
        <taxon>Spiralia</taxon>
        <taxon>Lophotrochozoa</taxon>
        <taxon>Mollusca</taxon>
        <taxon>Gastropoda</taxon>
        <taxon>Heterobranchia</taxon>
        <taxon>Euthyneura</taxon>
        <taxon>Panpulmonata</taxon>
        <taxon>Eupulmonata</taxon>
        <taxon>Stylommatophora</taxon>
        <taxon>Helicina</taxon>
        <taxon>Helicoidea</taxon>
        <taxon>Geomitridae</taxon>
        <taxon>Candidula</taxon>
    </lineage>
</organism>
<dbReference type="FunFam" id="3.40.50.720:FF:000178">
    <property type="entry name" value="Saccharopine dehydrogenase-like oxidoreductase"/>
    <property type="match status" value="1"/>
</dbReference>
<dbReference type="EMBL" id="CAJHNH020001591">
    <property type="protein sequence ID" value="CAG5123703.1"/>
    <property type="molecule type" value="Genomic_DNA"/>
</dbReference>
<gene>
    <name evidence="4" type="ORF">CUNI_LOCUS9261</name>
</gene>
<dbReference type="PANTHER" id="PTHR12286">
    <property type="entry name" value="SACCHAROPINE DEHYDROGENASE-LIKE OXIDOREDUCTASE"/>
    <property type="match status" value="1"/>
</dbReference>
<comment type="similarity">
    <text evidence="1">Belongs to the saccharopine dehydrogenase family.</text>
</comment>
<dbReference type="GO" id="GO:0005886">
    <property type="term" value="C:plasma membrane"/>
    <property type="evidence" value="ECO:0007669"/>
    <property type="project" value="TreeGrafter"/>
</dbReference>
<dbReference type="Proteomes" id="UP000678393">
    <property type="component" value="Unassembled WGS sequence"/>
</dbReference>